<evidence type="ECO:0000256" key="1">
    <source>
        <dbReference type="ARBA" id="ARBA00004123"/>
    </source>
</evidence>
<dbReference type="GO" id="GO:0000783">
    <property type="term" value="C:nuclear telomere cap complex"/>
    <property type="evidence" value="ECO:0007669"/>
    <property type="project" value="TreeGrafter"/>
</dbReference>
<dbReference type="InterPro" id="IPR028389">
    <property type="entry name" value="POT1"/>
</dbReference>
<dbReference type="InterPro" id="IPR011564">
    <property type="entry name" value="Telomer_end-bd_POT1/Cdc13"/>
</dbReference>
<keyword evidence="6" id="KW-0779">Telomere</keyword>
<dbReference type="PANTHER" id="PTHR14513">
    <property type="entry name" value="PROTECTION OF TELOMERES 1"/>
    <property type="match status" value="1"/>
</dbReference>
<dbReference type="GO" id="GO:0010521">
    <property type="term" value="F:telomerase inhibitor activity"/>
    <property type="evidence" value="ECO:0007669"/>
    <property type="project" value="TreeGrafter"/>
</dbReference>
<keyword evidence="7" id="KW-0238">DNA-binding</keyword>
<keyword evidence="8" id="KW-0539">Nucleus</keyword>
<evidence type="ECO:0000256" key="8">
    <source>
        <dbReference type="ARBA" id="ARBA00023242"/>
    </source>
</evidence>
<accession>A0A0R3T482</accession>
<name>A0A0R3T482_RODNA</name>
<evidence type="ECO:0000256" key="3">
    <source>
        <dbReference type="ARBA" id="ARBA00008442"/>
    </source>
</evidence>
<dbReference type="GO" id="GO:0098505">
    <property type="term" value="F:G-rich strand telomeric DNA binding"/>
    <property type="evidence" value="ECO:0007669"/>
    <property type="project" value="TreeGrafter"/>
</dbReference>
<proteinExistence type="inferred from homology"/>
<dbReference type="SUPFAM" id="SSF50249">
    <property type="entry name" value="Nucleic acid-binding proteins"/>
    <property type="match status" value="2"/>
</dbReference>
<reference evidence="12" key="1">
    <citation type="submission" date="2017-02" db="UniProtKB">
        <authorList>
            <consortium name="WormBaseParasite"/>
        </authorList>
    </citation>
    <scope>IDENTIFICATION</scope>
</reference>
<gene>
    <name evidence="10" type="ORF">HNAJ_LOCUS1860</name>
</gene>
<dbReference type="Pfam" id="PF16686">
    <property type="entry name" value="POT1PC"/>
    <property type="match status" value="1"/>
</dbReference>
<keyword evidence="11" id="KW-1185">Reference proteome</keyword>
<dbReference type="Gene3D" id="2.40.50.140">
    <property type="entry name" value="Nucleic acid-binding proteins"/>
    <property type="match status" value="2"/>
</dbReference>
<organism evidence="12">
    <name type="scientific">Rodentolepis nana</name>
    <name type="common">Dwarf tapeworm</name>
    <name type="synonym">Hymenolepis nana</name>
    <dbReference type="NCBI Taxonomy" id="102285"/>
    <lineage>
        <taxon>Eukaryota</taxon>
        <taxon>Metazoa</taxon>
        <taxon>Spiralia</taxon>
        <taxon>Lophotrochozoa</taxon>
        <taxon>Platyhelminthes</taxon>
        <taxon>Cestoda</taxon>
        <taxon>Eucestoda</taxon>
        <taxon>Cyclophyllidea</taxon>
        <taxon>Hymenolepididae</taxon>
        <taxon>Rodentolepis</taxon>
    </lineage>
</organism>
<dbReference type="GO" id="GO:0032210">
    <property type="term" value="P:regulation of telomere maintenance via telomerase"/>
    <property type="evidence" value="ECO:0007669"/>
    <property type="project" value="TreeGrafter"/>
</dbReference>
<evidence type="ECO:0000256" key="6">
    <source>
        <dbReference type="ARBA" id="ARBA00022895"/>
    </source>
</evidence>
<evidence type="ECO:0000313" key="10">
    <source>
        <dbReference type="EMBL" id="VDN97719.1"/>
    </source>
</evidence>
<dbReference type="PANTHER" id="PTHR14513:SF0">
    <property type="entry name" value="PROTECTION OF TELOMERES PROTEIN 1"/>
    <property type="match status" value="1"/>
</dbReference>
<dbReference type="OrthoDB" id="2186770at2759"/>
<feature type="domain" description="Telomeric single stranded DNA binding POT1/Cdc13" evidence="9">
    <location>
        <begin position="17"/>
        <end position="140"/>
    </location>
</feature>
<comment type="subcellular location">
    <subcellularLocation>
        <location evidence="2">Chromosome</location>
        <location evidence="2">Telomere</location>
    </subcellularLocation>
    <subcellularLocation>
        <location evidence="1">Nucleus</location>
    </subcellularLocation>
</comment>
<comment type="similarity">
    <text evidence="3">Belongs to the telombin family.</text>
</comment>
<dbReference type="InterPro" id="IPR032042">
    <property type="entry name" value="POT1PC"/>
</dbReference>
<protein>
    <recommendedName>
        <fullName evidence="4">Protection of telomeres protein 1</fullName>
    </recommendedName>
</protein>
<dbReference type="EMBL" id="UZAE01000799">
    <property type="protein sequence ID" value="VDN97719.1"/>
    <property type="molecule type" value="Genomic_DNA"/>
</dbReference>
<evidence type="ECO:0000313" key="12">
    <source>
        <dbReference type="WBParaSite" id="HNAJ_0000186101-mRNA-1"/>
    </source>
</evidence>
<dbReference type="CDD" id="cd04497">
    <property type="entry name" value="hPOT1_OB1_like"/>
    <property type="match status" value="1"/>
</dbReference>
<sequence>MDAAGSAVGSSRFQYAFTELYSLSEGQHNIIAVVKFFKPPQKTAGSGFSMFASVSDPSLKGEKFGITFIQSPGDVVIIHRVKVSTFRGKLQGYSSEYSGSAAVVFPGDDSNPPSPYDSICKCSFSDEDLSRVTELKNWYNSPECPIEKEILPIPPKSTTNVDIHNLTRFHDMSPNAFFNTVAEVVGVYTYPEDKTTDIILCLWDGEPSTDSQNLPFFNHLDLERPPSMDRMTVDPHLVCVTGHSLHPPESDWSVCVFVFDEHAIAARNLKPGDLVRLHNVHCVLKYNPSRRKVDMHGGGKNYGRRIEVLTREDVSKEFLKRLEHGRLKRQSIYSCSSNPAEIITLPVTKISEIPLSPSHSTSSEEPSTLRVRVCGRIIDVGPSKPENIFQHLLLKCGNCSRSKLLTSSGDCQDCECGALSNPSVMPFFFISLQDVSKRLRVVVTTSAIRTLLGSKFDDFYSGLKAIPNEVDEGMRSRNAAKTLEIWTACVVGGWIDAVLTIQPNNNADLPILVVFDG</sequence>
<dbReference type="Proteomes" id="UP000278807">
    <property type="component" value="Unassembled WGS sequence"/>
</dbReference>
<evidence type="ECO:0000313" key="11">
    <source>
        <dbReference type="Proteomes" id="UP000278807"/>
    </source>
</evidence>
<reference evidence="10 11" key="2">
    <citation type="submission" date="2018-11" db="EMBL/GenBank/DDBJ databases">
        <authorList>
            <consortium name="Pathogen Informatics"/>
        </authorList>
    </citation>
    <scope>NUCLEOTIDE SEQUENCE [LARGE SCALE GENOMIC DNA]</scope>
</reference>
<evidence type="ECO:0000259" key="9">
    <source>
        <dbReference type="SMART" id="SM00976"/>
    </source>
</evidence>
<dbReference type="SMART" id="SM00976">
    <property type="entry name" value="Telo_bind"/>
    <property type="match status" value="1"/>
</dbReference>
<dbReference type="WBParaSite" id="HNAJ_0000186101-mRNA-1">
    <property type="protein sequence ID" value="HNAJ_0000186101-mRNA-1"/>
    <property type="gene ID" value="HNAJ_0000186101"/>
</dbReference>
<evidence type="ECO:0000256" key="5">
    <source>
        <dbReference type="ARBA" id="ARBA00022454"/>
    </source>
</evidence>
<dbReference type="Pfam" id="PF02765">
    <property type="entry name" value="POT1"/>
    <property type="match status" value="1"/>
</dbReference>
<evidence type="ECO:0000256" key="2">
    <source>
        <dbReference type="ARBA" id="ARBA00004574"/>
    </source>
</evidence>
<dbReference type="GO" id="GO:0016233">
    <property type="term" value="P:telomere capping"/>
    <property type="evidence" value="ECO:0007669"/>
    <property type="project" value="TreeGrafter"/>
</dbReference>
<dbReference type="AlphaFoldDB" id="A0A0R3T482"/>
<evidence type="ECO:0000256" key="7">
    <source>
        <dbReference type="ARBA" id="ARBA00023125"/>
    </source>
</evidence>
<dbReference type="STRING" id="102285.A0A0R3T482"/>
<evidence type="ECO:0000256" key="4">
    <source>
        <dbReference type="ARBA" id="ARBA00015253"/>
    </source>
</evidence>
<keyword evidence="5" id="KW-0158">Chromosome</keyword>
<dbReference type="InterPro" id="IPR012340">
    <property type="entry name" value="NA-bd_OB-fold"/>
</dbReference>